<comment type="caution">
    <text evidence="1">The sequence shown here is derived from an EMBL/GenBank/DDBJ whole genome shotgun (WGS) entry which is preliminary data.</text>
</comment>
<evidence type="ECO:0000313" key="2">
    <source>
        <dbReference type="Proteomes" id="UP001060215"/>
    </source>
</evidence>
<reference evidence="1 2" key="1">
    <citation type="journal article" date="2022" name="Plant J.">
        <title>Chromosome-level genome of Camellia lanceoleosa provides a valuable resource for understanding genome evolution and self-incompatibility.</title>
        <authorList>
            <person name="Gong W."/>
            <person name="Xiao S."/>
            <person name="Wang L."/>
            <person name="Liao Z."/>
            <person name="Chang Y."/>
            <person name="Mo W."/>
            <person name="Hu G."/>
            <person name="Li W."/>
            <person name="Zhao G."/>
            <person name="Zhu H."/>
            <person name="Hu X."/>
            <person name="Ji K."/>
            <person name="Xiang X."/>
            <person name="Song Q."/>
            <person name="Yuan D."/>
            <person name="Jin S."/>
            <person name="Zhang L."/>
        </authorList>
    </citation>
    <scope>NUCLEOTIDE SEQUENCE [LARGE SCALE GENOMIC DNA]</scope>
    <source>
        <strain evidence="1">SQ_2022a</strain>
    </source>
</reference>
<protein>
    <submittedName>
        <fullName evidence="1">Uncharacterized protein</fullName>
    </submittedName>
</protein>
<keyword evidence="2" id="KW-1185">Reference proteome</keyword>
<sequence>MGIMITRWDLKLVQVHTKLEANILNQYLSQALRTETMFKILVSL</sequence>
<gene>
    <name evidence="1" type="ORF">LOK49_LG05G00604</name>
</gene>
<accession>A0ACC0HQM1</accession>
<name>A0ACC0HQM1_9ERIC</name>
<dbReference type="Proteomes" id="UP001060215">
    <property type="component" value="Chromosome 4"/>
</dbReference>
<evidence type="ECO:0000313" key="1">
    <source>
        <dbReference type="EMBL" id="KAI8015218.1"/>
    </source>
</evidence>
<proteinExistence type="predicted"/>
<dbReference type="EMBL" id="CM045761">
    <property type="protein sequence ID" value="KAI8015218.1"/>
    <property type="molecule type" value="Genomic_DNA"/>
</dbReference>
<organism evidence="1 2">
    <name type="scientific">Camellia lanceoleosa</name>
    <dbReference type="NCBI Taxonomy" id="1840588"/>
    <lineage>
        <taxon>Eukaryota</taxon>
        <taxon>Viridiplantae</taxon>
        <taxon>Streptophyta</taxon>
        <taxon>Embryophyta</taxon>
        <taxon>Tracheophyta</taxon>
        <taxon>Spermatophyta</taxon>
        <taxon>Magnoliopsida</taxon>
        <taxon>eudicotyledons</taxon>
        <taxon>Gunneridae</taxon>
        <taxon>Pentapetalae</taxon>
        <taxon>asterids</taxon>
        <taxon>Ericales</taxon>
        <taxon>Theaceae</taxon>
        <taxon>Camellia</taxon>
    </lineage>
</organism>